<reference evidence="1 2" key="1">
    <citation type="submission" date="2018-01" db="EMBL/GenBank/DDBJ databases">
        <title>Arthrobacter sp. nov., from glaciers in China.</title>
        <authorList>
            <person name="Liu Q."/>
            <person name="Xin Y.-H."/>
        </authorList>
    </citation>
    <scope>NUCLEOTIDE SEQUENCE [LARGE SCALE GENOMIC DNA]</scope>
    <source>
        <strain evidence="1 2">HLT2-12-2</strain>
    </source>
</reference>
<dbReference type="Proteomes" id="UP000237061">
    <property type="component" value="Unassembled WGS sequence"/>
</dbReference>
<keyword evidence="2" id="KW-1185">Reference proteome</keyword>
<dbReference type="OrthoDB" id="4952169at2"/>
<dbReference type="Gene3D" id="3.90.1200.10">
    <property type="match status" value="1"/>
</dbReference>
<dbReference type="InterPro" id="IPR011009">
    <property type="entry name" value="Kinase-like_dom_sf"/>
</dbReference>
<dbReference type="SUPFAM" id="SSF56112">
    <property type="entry name" value="Protein kinase-like (PK-like)"/>
    <property type="match status" value="1"/>
</dbReference>
<comment type="caution">
    <text evidence="1">The sequence shown here is derived from an EMBL/GenBank/DDBJ whole genome shotgun (WGS) entry which is preliminary data.</text>
</comment>
<dbReference type="GO" id="GO:0016773">
    <property type="term" value="F:phosphotransferase activity, alcohol group as acceptor"/>
    <property type="evidence" value="ECO:0007669"/>
    <property type="project" value="InterPro"/>
</dbReference>
<dbReference type="AlphaFoldDB" id="A0A2S3ZRA5"/>
<proteinExistence type="predicted"/>
<gene>
    <name evidence="1" type="ORF">CVS27_19820</name>
</gene>
<evidence type="ECO:0008006" key="3">
    <source>
        <dbReference type="Google" id="ProtNLM"/>
    </source>
</evidence>
<name>A0A2S3ZRA5_ARTGL</name>
<dbReference type="GO" id="GO:0019748">
    <property type="term" value="P:secondary metabolic process"/>
    <property type="evidence" value="ECO:0007669"/>
    <property type="project" value="InterPro"/>
</dbReference>
<dbReference type="InterPro" id="IPR006748">
    <property type="entry name" value="NH2Glyco/OHUrea_AB-resist_kin"/>
</dbReference>
<sequence length="313" mass="34434">MTRRNSLLSAVRKPFGIPDAGVRDERGRQPPIERPSVCQPDTILFMDWVAGTVPAYMDRWAIGQRGHMVTTPSSWLVPGRWHDRNVMLKVARVAEEARGGRVLAWWAGCAAVDVHEVTDQAVLMDLASGRRTLTAMCQAGRDDETTSILCETITSLHGVPDKSSAPTDLVPLPLWFQDLIEPHTAKPHAGNLERAATMAQELLEASAAEAPVVLHGDVHHGNVLDFNGRWRAIDPKGLFGHRAFDYANIFCNPSTDVALSNFHRRLAIVSEHSGLDVDTVRSWAIAWCALSVVWSDKSGDQPWTAHAILSTFG</sequence>
<protein>
    <recommendedName>
        <fullName evidence="3">3'-kinase</fullName>
    </recommendedName>
</protein>
<evidence type="ECO:0000313" key="2">
    <source>
        <dbReference type="Proteomes" id="UP000237061"/>
    </source>
</evidence>
<dbReference type="Pfam" id="PF04655">
    <property type="entry name" value="APH_6_hur"/>
    <property type="match status" value="1"/>
</dbReference>
<organism evidence="1 2">
    <name type="scientific">Arthrobacter glacialis</name>
    <dbReference type="NCBI Taxonomy" id="1664"/>
    <lineage>
        <taxon>Bacteria</taxon>
        <taxon>Bacillati</taxon>
        <taxon>Actinomycetota</taxon>
        <taxon>Actinomycetes</taxon>
        <taxon>Micrococcales</taxon>
        <taxon>Micrococcaceae</taxon>
        <taxon>Arthrobacter</taxon>
    </lineage>
</organism>
<accession>A0A2S3ZRA5</accession>
<evidence type="ECO:0000313" key="1">
    <source>
        <dbReference type="EMBL" id="POH71639.1"/>
    </source>
</evidence>
<dbReference type="EMBL" id="PPXC01000026">
    <property type="protein sequence ID" value="POH71639.1"/>
    <property type="molecule type" value="Genomic_DNA"/>
</dbReference>